<keyword evidence="3" id="KW-1185">Reference proteome</keyword>
<proteinExistence type="predicted"/>
<name>A0A8X6YSL5_9ARAC</name>
<evidence type="ECO:0000313" key="3">
    <source>
        <dbReference type="Proteomes" id="UP000886998"/>
    </source>
</evidence>
<dbReference type="Proteomes" id="UP000886998">
    <property type="component" value="Unassembled WGS sequence"/>
</dbReference>
<reference evidence="2" key="1">
    <citation type="submission" date="2020-08" db="EMBL/GenBank/DDBJ databases">
        <title>Multicomponent nature underlies the extraordinary mechanical properties of spider dragline silk.</title>
        <authorList>
            <person name="Kono N."/>
            <person name="Nakamura H."/>
            <person name="Mori M."/>
            <person name="Yoshida Y."/>
            <person name="Ohtoshi R."/>
            <person name="Malay A.D."/>
            <person name="Moran D.A.P."/>
            <person name="Tomita M."/>
            <person name="Numata K."/>
            <person name="Arakawa K."/>
        </authorList>
    </citation>
    <scope>NUCLEOTIDE SEQUENCE</scope>
</reference>
<accession>A0A8X6YSL5</accession>
<organism evidence="2 3">
    <name type="scientific">Trichonephila inaurata madagascariensis</name>
    <dbReference type="NCBI Taxonomy" id="2747483"/>
    <lineage>
        <taxon>Eukaryota</taxon>
        <taxon>Metazoa</taxon>
        <taxon>Ecdysozoa</taxon>
        <taxon>Arthropoda</taxon>
        <taxon>Chelicerata</taxon>
        <taxon>Arachnida</taxon>
        <taxon>Araneae</taxon>
        <taxon>Araneomorphae</taxon>
        <taxon>Entelegynae</taxon>
        <taxon>Araneoidea</taxon>
        <taxon>Nephilidae</taxon>
        <taxon>Trichonephila</taxon>
        <taxon>Trichonephila inaurata</taxon>
    </lineage>
</organism>
<keyword evidence="1" id="KW-0812">Transmembrane</keyword>
<dbReference type="EMBL" id="BMAV01022586">
    <property type="protein sequence ID" value="GFY77693.1"/>
    <property type="molecule type" value="Genomic_DNA"/>
</dbReference>
<gene>
    <name evidence="2" type="ORF">TNIN_10251</name>
</gene>
<sequence length="124" mass="14116">MRATASETPQINKPQKINILHPLLLWPSPIHNGLCFQEENLLFHSCFASIHAPLFTAVREKRKIKLQSKRDGTASVCSIAVFWHSTVLTFWWAPIPGPQGLSNYRLRKQGGTPPLHAIFVYSWQ</sequence>
<comment type="caution">
    <text evidence="2">The sequence shown here is derived from an EMBL/GenBank/DDBJ whole genome shotgun (WGS) entry which is preliminary data.</text>
</comment>
<protein>
    <submittedName>
        <fullName evidence="2">Uncharacterized protein</fullName>
    </submittedName>
</protein>
<evidence type="ECO:0000313" key="2">
    <source>
        <dbReference type="EMBL" id="GFY77693.1"/>
    </source>
</evidence>
<keyword evidence="1" id="KW-1133">Transmembrane helix</keyword>
<evidence type="ECO:0000256" key="1">
    <source>
        <dbReference type="SAM" id="Phobius"/>
    </source>
</evidence>
<dbReference type="AlphaFoldDB" id="A0A8X6YSL5"/>
<feature type="transmembrane region" description="Helical" evidence="1">
    <location>
        <begin position="72"/>
        <end position="93"/>
    </location>
</feature>
<keyword evidence="1" id="KW-0472">Membrane</keyword>